<proteinExistence type="predicted"/>
<protein>
    <recommendedName>
        <fullName evidence="1">Sir1 ORC-binding domain-containing protein</fullName>
    </recommendedName>
</protein>
<dbReference type="EMBL" id="OX291504">
    <property type="protein sequence ID" value="CAI1698235.1"/>
    <property type="molecule type" value="Genomic_DNA"/>
</dbReference>
<accession>A0ABN8VMD0</accession>
<evidence type="ECO:0000313" key="2">
    <source>
        <dbReference type="EMBL" id="CAI1698235.1"/>
    </source>
</evidence>
<dbReference type="Proteomes" id="UP001152964">
    <property type="component" value="Chromosome 14"/>
</dbReference>
<sequence>MHFLNKKIALIDGWLVDQDLSCLINPSTLVDNGIVTEQQFEDLIDRGLKNWNSLFISESDLYCENSSELFRHVSTKSHSFHELSNGSIRHSNSIKSQNPGDDVLKTFSLDCHSLTLTDGRDVYIHSHMGGNNDLKKCLNTDLVSQSKYYTAIAFDTRSFIEIEGFLIDLKSHNFCSLFDIEFQKEISAPVWLGLRSISFASVFEKLQILDLNYRITDCKSLFYVMHENVYVNFQKNEQGSYVCKICEREVASNIALPVSTVVNGAEVVKYIVLSEKIQDYGPSLHDLERALGKESFSVDSKLSQHYPLMECDYFDYDEEVETPNIMYVPGWEIWQLPTKIMQDVLEPKIFHFGMPKHIQNLHNTLLERMLQGGQWKIKKIKEIMAYDPELAGLLVPVLPEYEKLHKEAVLMSLKTGLSTFTKQIHNEVRNKDGELIPNIKIMERLLIDIKEGVMVSPKEAKYRFEDNITFKYNLLDWSVFILKEPPIEIFSSNLFDTVQTKKVHDIGTKLNGRRYVVLSFGKFGTIYLYEGKDSMQTFKTPLVVDKAGSPRIRFYISELNGLLDVSEHLSNFEMLWKAIKEAGSQNKSD</sequence>
<dbReference type="InterPro" id="IPR037240">
    <property type="entry name" value="ORC1-binding_dom"/>
</dbReference>
<keyword evidence="3" id="KW-1185">Reference proteome</keyword>
<reference evidence="2" key="1">
    <citation type="submission" date="2022-08" db="EMBL/GenBank/DDBJ databases">
        <authorList>
            <person name="Byrne P K."/>
        </authorList>
    </citation>
    <scope>NUCLEOTIDE SEQUENCE</scope>
    <source>
        <strain evidence="2">UCD650</strain>
    </source>
</reference>
<dbReference type="SUPFAM" id="SSF144005">
    <property type="entry name" value="ORC1-binding domain"/>
    <property type="match status" value="2"/>
</dbReference>
<dbReference type="Pfam" id="PF11603">
    <property type="entry name" value="Sir1"/>
    <property type="match status" value="1"/>
</dbReference>
<gene>
    <name evidence="2" type="primary">U6500N03680</name>
    <name evidence="2" type="ORF">SEUBUCD650_0N03680</name>
</gene>
<organism evidence="2 3">
    <name type="scientific">Saccharomyces eubayanus</name>
    <name type="common">Yeast</name>
    <dbReference type="NCBI Taxonomy" id="1080349"/>
    <lineage>
        <taxon>Eukaryota</taxon>
        <taxon>Fungi</taxon>
        <taxon>Dikarya</taxon>
        <taxon>Ascomycota</taxon>
        <taxon>Saccharomycotina</taxon>
        <taxon>Saccharomycetes</taxon>
        <taxon>Saccharomycetales</taxon>
        <taxon>Saccharomycetaceae</taxon>
        <taxon>Saccharomyces</taxon>
    </lineage>
</organism>
<evidence type="ECO:0000313" key="3">
    <source>
        <dbReference type="Proteomes" id="UP001152964"/>
    </source>
</evidence>
<evidence type="ECO:0000259" key="1">
    <source>
        <dbReference type="Pfam" id="PF11603"/>
    </source>
</evidence>
<dbReference type="InterPro" id="IPR021646">
    <property type="entry name" value="Sir1_ORC-binding"/>
</dbReference>
<name>A0ABN8VMD0_SACEU</name>
<feature type="domain" description="Sir1 ORC-binding" evidence="1">
    <location>
        <begin position="4"/>
        <end position="125"/>
    </location>
</feature>